<keyword evidence="2" id="KW-1185">Reference proteome</keyword>
<evidence type="ECO:0000313" key="2">
    <source>
        <dbReference type="Proteomes" id="UP000219356"/>
    </source>
</evidence>
<protein>
    <submittedName>
        <fullName evidence="1">Uncharacterized protein</fullName>
    </submittedName>
</protein>
<dbReference type="RefSeq" id="WP_097040733.1">
    <property type="nucleotide sequence ID" value="NZ_OBEK01000002.1"/>
</dbReference>
<dbReference type="EMBL" id="OBEK01000002">
    <property type="protein sequence ID" value="SNZ10009.1"/>
    <property type="molecule type" value="Genomic_DNA"/>
</dbReference>
<name>A0A285NKL7_9BACI</name>
<dbReference type="AlphaFoldDB" id="A0A285NKL7"/>
<proteinExistence type="predicted"/>
<gene>
    <name evidence="1" type="ORF">SAMN05421503_1463</name>
</gene>
<sequence length="81" mass="9193">MSKKIAQVSLTVNVTVLVDVEQDPADTEEQLREAAIEAQDDLYVTQDGERKKLRIEGIHVDDAYVLEDEEITGSYIEDLER</sequence>
<dbReference type="Proteomes" id="UP000219356">
    <property type="component" value="Unassembled WGS sequence"/>
</dbReference>
<accession>A0A285NKL7</accession>
<evidence type="ECO:0000313" key="1">
    <source>
        <dbReference type="EMBL" id="SNZ10009.1"/>
    </source>
</evidence>
<organism evidence="1 2">
    <name type="scientific">Terribacillus aidingensis</name>
    <dbReference type="NCBI Taxonomy" id="586416"/>
    <lineage>
        <taxon>Bacteria</taxon>
        <taxon>Bacillati</taxon>
        <taxon>Bacillota</taxon>
        <taxon>Bacilli</taxon>
        <taxon>Bacillales</taxon>
        <taxon>Bacillaceae</taxon>
        <taxon>Terribacillus</taxon>
    </lineage>
</organism>
<reference evidence="2" key="1">
    <citation type="submission" date="2017-09" db="EMBL/GenBank/DDBJ databases">
        <authorList>
            <person name="Varghese N."/>
            <person name="Submissions S."/>
        </authorList>
    </citation>
    <scope>NUCLEOTIDE SEQUENCE [LARGE SCALE GENOMIC DNA]</scope>
    <source>
        <strain evidence="2">CGMCC 1.8913</strain>
    </source>
</reference>